<evidence type="ECO:0000256" key="1">
    <source>
        <dbReference type="ARBA" id="ARBA00004123"/>
    </source>
</evidence>
<dbReference type="GO" id="GO:0000785">
    <property type="term" value="C:chromatin"/>
    <property type="evidence" value="ECO:0007669"/>
    <property type="project" value="TreeGrafter"/>
</dbReference>
<organism evidence="7 8">
    <name type="scientific">Massariosphaeria phaeospora</name>
    <dbReference type="NCBI Taxonomy" id="100035"/>
    <lineage>
        <taxon>Eukaryota</taxon>
        <taxon>Fungi</taxon>
        <taxon>Dikarya</taxon>
        <taxon>Ascomycota</taxon>
        <taxon>Pezizomycotina</taxon>
        <taxon>Dothideomycetes</taxon>
        <taxon>Pleosporomycetidae</taxon>
        <taxon>Pleosporales</taxon>
        <taxon>Pleosporales incertae sedis</taxon>
        <taxon>Massariosphaeria</taxon>
    </lineage>
</organism>
<keyword evidence="4" id="KW-0539">Nucleus</keyword>
<keyword evidence="8" id="KW-1185">Reference proteome</keyword>
<evidence type="ECO:0000256" key="4">
    <source>
        <dbReference type="ARBA" id="ARBA00023242"/>
    </source>
</evidence>
<dbReference type="Proteomes" id="UP000481861">
    <property type="component" value="Unassembled WGS sequence"/>
</dbReference>
<dbReference type="PANTHER" id="PTHR12663:SF0">
    <property type="entry name" value="PRECOCIOUS DISSOCIATION OF SISTERS 5, ISOFORM A"/>
    <property type="match status" value="1"/>
</dbReference>
<dbReference type="CDD" id="cd19953">
    <property type="entry name" value="PDS5"/>
    <property type="match status" value="1"/>
</dbReference>
<evidence type="ECO:0000313" key="7">
    <source>
        <dbReference type="EMBL" id="KAF2875276.1"/>
    </source>
</evidence>
<keyword evidence="5" id="KW-0131">Cell cycle</keyword>
<dbReference type="OrthoDB" id="200660at2759"/>
<feature type="compositionally biased region" description="Acidic residues" evidence="6">
    <location>
        <begin position="1356"/>
        <end position="1402"/>
    </location>
</feature>
<sequence>MAPRSRRTAATEVVEEEEEQDGLQRLHFDKPLLGRPGKQIGVGELLTRLKTLCEELRDMEQDEADRDSIVPVAKELAHQSLVQHKDAGVRAWTACCLVDMFRLCAPDAPYTGSQLKDIFTLIIVKLMPLLSDPSNPYNGQHLYVLRSLAEIKSICLVTDIPSSNHLTSALFTTCFDVLSGPSKAENGEELSKNVEHHMTAILSVLIDEAPTLASEVVDVIVAQFLWADPITLANSSKGKKSAPVDAKQATLLRKEAPPAYNMAKNLCNACPDKMARLIGTYFSSVIVDFTTSGSMPSKSRRNRAGSEDDSEDDGAKGPSEDEINDASKAHRLLRELWRCAPRVLQDIIPHIQEELGTENIQLRQLATETFGDMISGIGAAGPPPRPELNPIAYPSQSLAPPETVRAYNFLTTPTSTMSFPSQYPGAYHAFLQRKHDKSPIIRASWTTGIGRILMTSAGGVGLDTDEEQRLLKYFADCLIDSDERVRLAAVKAIEHFEFNDIVQKLGSNGGMSEPGSILSNLADRVKDKKNVLHSESMRLLGKIWGVAAGAIAEGNERITTLIRPIPSRILEACYVNDPEINLQVDLTLYESLLPLGYPPIKPRAVANGGSQVVKDSQPNGDQGYTEADLDKLRAERQLVLVNGLEEKAKKVFFAKQGNQVAGATYMEHFLKMCEEYNGGVMNTGAKEIKTKLEGLIAYYAKTLPDSSGVSDDLWKFAKAHDRRSYQLIRFCMAPESDYRRVFKSIKELRKRIEDGPSSSNVIGTLTPLVYRVSLLCYNKSHVPAIIEYSRTDDYSLGTTAHEVLKEISTKHPKVFSTHVKDLCKTLENEAPSEKIPNPPGAVDDLKACASFAKKFPKDVPLNTKESRKLIQSFLNFARYGSPAKAAKHAVTIIMMSDNKKEMHAKEIITTSIQNFEYGCDHWLTKLAALSQLILLAPHECEDETDPITDIAVNNVILKAHPTTPETEVDWMDTPDDDMIARTWALRILVNRLRSLPAEANVEEVARPIYAMLNRMVKEGGETSKKKNTPEGHKSRQRLLAANFLMKMSCYRRLDSLLTPADFIQLALVTHDGCAQVRKGFATKLMKYLGQGRLPSRFYTILFLLAYEPDRGLLESAVTWIRSRRAAFTMRKETILETVFARMLSLLAHHPDFGTDNETLKIMAKYILYYLKSVATQDNLSLIYHVAQRVKGVADNVNPSKQADENLYALSDLAQALIRLWEEQNGWSMQSWPGKLKLPAGIFKALESHERAQEIANKVWVGEDLAEELEPLVRDAIRTKKRKALDGGEKPRKKAKAEKGPKKEKVKSERLVKTPRKKRRKGGESEDEDDEGRKIPSSGPRRKSERRSNAKSYIEVSTDEEEDAVGGAEAEADDLESELSEVEDDESPPPEDLEMADQEEPEVEPEKEIVSESDVEPEPEPEPEPPKKTVKTRGGKNTNGDALKPPSKRKAPESVKEPTPAKPTRGTARGKAKVTGDEVSSSPVANGTGSVRRSGRTRS</sequence>
<dbReference type="GO" id="GO:0051301">
    <property type="term" value="P:cell division"/>
    <property type="evidence" value="ECO:0007669"/>
    <property type="project" value="UniProtKB-KW"/>
</dbReference>
<dbReference type="SUPFAM" id="SSF48371">
    <property type="entry name" value="ARM repeat"/>
    <property type="match status" value="1"/>
</dbReference>
<dbReference type="PANTHER" id="PTHR12663">
    <property type="entry name" value="ANDROGEN INDUCED INHIBITOR OF PROLIFERATION AS3 / PDS5-RELATED"/>
    <property type="match status" value="1"/>
</dbReference>
<dbReference type="GO" id="GO:0006281">
    <property type="term" value="P:DNA repair"/>
    <property type="evidence" value="ECO:0007669"/>
    <property type="project" value="TreeGrafter"/>
</dbReference>
<dbReference type="EMBL" id="JAADJZ010000005">
    <property type="protein sequence ID" value="KAF2875276.1"/>
    <property type="molecule type" value="Genomic_DNA"/>
</dbReference>
<gene>
    <name evidence="7" type="ORF">BDV95DRAFT_486222</name>
</gene>
<reference evidence="7 8" key="1">
    <citation type="submission" date="2020-01" db="EMBL/GenBank/DDBJ databases">
        <authorList>
            <consortium name="DOE Joint Genome Institute"/>
            <person name="Haridas S."/>
            <person name="Albert R."/>
            <person name="Binder M."/>
            <person name="Bloem J."/>
            <person name="Labutti K."/>
            <person name="Salamov A."/>
            <person name="Andreopoulos B."/>
            <person name="Baker S.E."/>
            <person name="Barry K."/>
            <person name="Bills G."/>
            <person name="Bluhm B.H."/>
            <person name="Cannon C."/>
            <person name="Castanera R."/>
            <person name="Culley D.E."/>
            <person name="Daum C."/>
            <person name="Ezra D."/>
            <person name="Gonzalez J.B."/>
            <person name="Henrissat B."/>
            <person name="Kuo A."/>
            <person name="Liang C."/>
            <person name="Lipzen A."/>
            <person name="Lutzoni F."/>
            <person name="Magnuson J."/>
            <person name="Mondo S."/>
            <person name="Nolan M."/>
            <person name="Ohm R."/>
            <person name="Pangilinan J."/>
            <person name="Park H.-J.H."/>
            <person name="Ramirez L."/>
            <person name="Alfaro M."/>
            <person name="Sun H."/>
            <person name="Tritt A."/>
            <person name="Yoshinaga Y."/>
            <person name="Zwiers L.-H.L."/>
            <person name="Turgeon B.G."/>
            <person name="Goodwin S.B."/>
            <person name="Spatafora J.W."/>
            <person name="Crous P.W."/>
            <person name="Grigoriev I.V."/>
        </authorList>
    </citation>
    <scope>NUCLEOTIDE SEQUENCE [LARGE SCALE GENOMIC DNA]</scope>
    <source>
        <strain evidence="7 8">CBS 611.86</strain>
    </source>
</reference>
<dbReference type="Pfam" id="PF20168">
    <property type="entry name" value="PDS5"/>
    <property type="match status" value="1"/>
</dbReference>
<dbReference type="GO" id="GO:0005634">
    <property type="term" value="C:nucleus"/>
    <property type="evidence" value="ECO:0007669"/>
    <property type="project" value="UniProtKB-SubCell"/>
</dbReference>
<proteinExistence type="predicted"/>
<feature type="compositionally biased region" description="Basic and acidic residues" evidence="6">
    <location>
        <begin position="313"/>
        <end position="324"/>
    </location>
</feature>
<feature type="region of interest" description="Disordered" evidence="6">
    <location>
        <begin position="1282"/>
        <end position="1498"/>
    </location>
</feature>
<protein>
    <submittedName>
        <fullName evidence="7">Sister chromatid cohesion and DNA repair protein</fullName>
    </submittedName>
</protein>
<evidence type="ECO:0000313" key="8">
    <source>
        <dbReference type="Proteomes" id="UP000481861"/>
    </source>
</evidence>
<accession>A0A7C8MD37</accession>
<dbReference type="GO" id="GO:0007064">
    <property type="term" value="P:mitotic sister chromatid cohesion"/>
    <property type="evidence" value="ECO:0007669"/>
    <property type="project" value="InterPro"/>
</dbReference>
<evidence type="ECO:0000256" key="6">
    <source>
        <dbReference type="SAM" id="MobiDB-lite"/>
    </source>
</evidence>
<dbReference type="Gene3D" id="1.25.10.10">
    <property type="entry name" value="Leucine-rich Repeat Variant"/>
    <property type="match status" value="1"/>
</dbReference>
<feature type="region of interest" description="Disordered" evidence="6">
    <location>
        <begin position="1"/>
        <end position="21"/>
    </location>
</feature>
<feature type="region of interest" description="Disordered" evidence="6">
    <location>
        <begin position="293"/>
        <end position="324"/>
    </location>
</feature>
<name>A0A7C8MD37_9PLEO</name>
<evidence type="ECO:0000256" key="5">
    <source>
        <dbReference type="ARBA" id="ARBA00023306"/>
    </source>
</evidence>
<dbReference type="InterPro" id="IPR039776">
    <property type="entry name" value="Pds5"/>
</dbReference>
<comment type="caution">
    <text evidence="7">The sequence shown here is derived from an EMBL/GenBank/DDBJ whole genome shotgun (WGS) entry which is preliminary data.</text>
</comment>
<evidence type="ECO:0000256" key="2">
    <source>
        <dbReference type="ARBA" id="ARBA00022618"/>
    </source>
</evidence>
<keyword evidence="2" id="KW-0132">Cell division</keyword>
<feature type="compositionally biased region" description="Basic and acidic residues" evidence="6">
    <location>
        <begin position="1296"/>
        <end position="1311"/>
    </location>
</feature>
<dbReference type="InterPro" id="IPR016024">
    <property type="entry name" value="ARM-type_fold"/>
</dbReference>
<evidence type="ECO:0000256" key="3">
    <source>
        <dbReference type="ARBA" id="ARBA00022776"/>
    </source>
</evidence>
<keyword evidence="3" id="KW-0498">Mitosis</keyword>
<comment type="subcellular location">
    <subcellularLocation>
        <location evidence="1">Nucleus</location>
    </subcellularLocation>
</comment>
<dbReference type="InterPro" id="IPR011989">
    <property type="entry name" value="ARM-like"/>
</dbReference>
<feature type="compositionally biased region" description="Acidic residues" evidence="6">
    <location>
        <begin position="1410"/>
        <end position="1422"/>
    </location>
</feature>